<dbReference type="Gene3D" id="3.40.430.10">
    <property type="entry name" value="Dihydrofolate Reductase, subunit A"/>
    <property type="match status" value="1"/>
</dbReference>
<proteinExistence type="predicted"/>
<dbReference type="InterPro" id="IPR024072">
    <property type="entry name" value="DHFR-like_dom_sf"/>
</dbReference>
<dbReference type="RefSeq" id="WP_131610474.1">
    <property type="nucleotide sequence ID" value="NZ_SJSM01000012.1"/>
</dbReference>
<keyword evidence="3" id="KW-1185">Reference proteome</keyword>
<protein>
    <recommendedName>
        <fullName evidence="1">Bacterial bifunctional deaminase-reductase C-terminal domain-containing protein</fullName>
    </recommendedName>
</protein>
<evidence type="ECO:0000259" key="1">
    <source>
        <dbReference type="Pfam" id="PF01872"/>
    </source>
</evidence>
<dbReference type="Pfam" id="PF01872">
    <property type="entry name" value="RibD_C"/>
    <property type="match status" value="1"/>
</dbReference>
<feature type="domain" description="Bacterial bifunctional deaminase-reductase C-terminal" evidence="1">
    <location>
        <begin position="3"/>
        <end position="176"/>
    </location>
</feature>
<dbReference type="GO" id="GO:0009231">
    <property type="term" value="P:riboflavin biosynthetic process"/>
    <property type="evidence" value="ECO:0007669"/>
    <property type="project" value="InterPro"/>
</dbReference>
<dbReference type="OrthoDB" id="195113at2"/>
<dbReference type="PANTHER" id="PTHR38011">
    <property type="entry name" value="DIHYDROFOLATE REDUCTASE FAMILY PROTEIN (AFU_ORTHOLOGUE AFUA_8G06820)"/>
    <property type="match status" value="1"/>
</dbReference>
<sequence>MRKVIYGINLTTDGCCDHTKGNGTADIHEYFTALMKDVDLIVYGRKTYELMVPYWPDVAKSQSGTKLENEFAETFDAIDKIVFSKSLESADGNTRIIRENLAEEFLKLKQQTGKKISIGGVDLPSQLIALDLVDEFHFVIHPVIAGEGRRLLADTQLRDRLNLKLVQSKVLESGAVALHYLKQ</sequence>
<comment type="caution">
    <text evidence="2">The sequence shown here is derived from an EMBL/GenBank/DDBJ whole genome shotgun (WGS) entry which is preliminary data.</text>
</comment>
<dbReference type="Proteomes" id="UP000291117">
    <property type="component" value="Unassembled WGS sequence"/>
</dbReference>
<dbReference type="AlphaFoldDB" id="A0A4R0N089"/>
<dbReference type="InterPro" id="IPR002734">
    <property type="entry name" value="RibDG_C"/>
</dbReference>
<dbReference type="SUPFAM" id="SSF53597">
    <property type="entry name" value="Dihydrofolate reductase-like"/>
    <property type="match status" value="1"/>
</dbReference>
<evidence type="ECO:0000313" key="2">
    <source>
        <dbReference type="EMBL" id="TCC93099.1"/>
    </source>
</evidence>
<organism evidence="2 3">
    <name type="scientific">Pedobacter hiemivivus</name>
    <dbReference type="NCBI Taxonomy" id="2530454"/>
    <lineage>
        <taxon>Bacteria</taxon>
        <taxon>Pseudomonadati</taxon>
        <taxon>Bacteroidota</taxon>
        <taxon>Sphingobacteriia</taxon>
        <taxon>Sphingobacteriales</taxon>
        <taxon>Sphingobacteriaceae</taxon>
        <taxon>Pedobacter</taxon>
    </lineage>
</organism>
<gene>
    <name evidence="2" type="ORF">EZ444_17720</name>
</gene>
<reference evidence="2 3" key="1">
    <citation type="submission" date="2019-02" db="EMBL/GenBank/DDBJ databases">
        <title>Pedobacter sp. RP-3-8 sp. nov., isolated from Arctic soil.</title>
        <authorList>
            <person name="Dahal R.H."/>
        </authorList>
    </citation>
    <scope>NUCLEOTIDE SEQUENCE [LARGE SCALE GENOMIC DNA]</scope>
    <source>
        <strain evidence="2 3">RP-3-8</strain>
    </source>
</reference>
<dbReference type="PANTHER" id="PTHR38011:SF11">
    <property type="entry name" value="2,5-DIAMINO-6-RIBOSYLAMINO-4(3H)-PYRIMIDINONE 5'-PHOSPHATE REDUCTASE"/>
    <property type="match status" value="1"/>
</dbReference>
<evidence type="ECO:0000313" key="3">
    <source>
        <dbReference type="Proteomes" id="UP000291117"/>
    </source>
</evidence>
<dbReference type="InterPro" id="IPR050765">
    <property type="entry name" value="Riboflavin_Biosynth_HTPR"/>
</dbReference>
<dbReference type="GO" id="GO:0008703">
    <property type="term" value="F:5-amino-6-(5-phosphoribosylamino)uracil reductase activity"/>
    <property type="evidence" value="ECO:0007669"/>
    <property type="project" value="InterPro"/>
</dbReference>
<name>A0A4R0N089_9SPHI</name>
<dbReference type="EMBL" id="SJSM01000012">
    <property type="protein sequence ID" value="TCC93099.1"/>
    <property type="molecule type" value="Genomic_DNA"/>
</dbReference>
<accession>A0A4R0N089</accession>